<evidence type="ECO:0000256" key="1">
    <source>
        <dbReference type="SAM" id="SignalP"/>
    </source>
</evidence>
<proteinExistence type="predicted"/>
<dbReference type="RefSeq" id="WP_279997699.1">
    <property type="nucleotide sequence ID" value="NZ_JAOCDZ010000045.1"/>
</dbReference>
<accession>A0AA42LVT5</accession>
<protein>
    <submittedName>
        <fullName evidence="2">Uncharacterized protein</fullName>
    </submittedName>
</protein>
<evidence type="ECO:0000313" key="3">
    <source>
        <dbReference type="Proteomes" id="UP001161094"/>
    </source>
</evidence>
<keyword evidence="1" id="KW-0732">Signal</keyword>
<reference evidence="2" key="1">
    <citation type="submission" date="2022-09" db="EMBL/GenBank/DDBJ databases">
        <title>Intensive care unit water sources are persistently colonized with multi-drug resistant bacteria and are the site of extensive horizontal gene transfer of antibiotic resistance genes.</title>
        <authorList>
            <person name="Diorio-Toth L."/>
        </authorList>
    </citation>
    <scope>NUCLEOTIDE SEQUENCE</scope>
    <source>
        <strain evidence="2">GD03843</strain>
    </source>
</reference>
<organism evidence="2 3">
    <name type="scientific">Achromobacter spanius</name>
    <dbReference type="NCBI Taxonomy" id="217203"/>
    <lineage>
        <taxon>Bacteria</taxon>
        <taxon>Pseudomonadati</taxon>
        <taxon>Pseudomonadota</taxon>
        <taxon>Betaproteobacteria</taxon>
        <taxon>Burkholderiales</taxon>
        <taxon>Alcaligenaceae</taxon>
        <taxon>Achromobacter</taxon>
    </lineage>
</organism>
<dbReference type="AlphaFoldDB" id="A0AA42LVT5"/>
<sequence>MKGYLDVATAAIAMVCPALAGPLAVGSATAGVLYENAIRQRKAVADEIAMRELADANTYDALMADPDTFVSRAARYYQAAIIGSAHANLRILARMIVCGGERAMPADEFLYLAQTIESLRHDELLVLASFSRARRRRDQDNALDAKQDLYSAVETDLAGIFDTSELDGLVHALLRTGFLTTRSGWGGSQWNVTSLLLRLEATTQFSLIVQDDVQPRKN</sequence>
<comment type="caution">
    <text evidence="2">The sequence shown here is derived from an EMBL/GenBank/DDBJ whole genome shotgun (WGS) entry which is preliminary data.</text>
</comment>
<evidence type="ECO:0000313" key="2">
    <source>
        <dbReference type="EMBL" id="MDH0740353.1"/>
    </source>
</evidence>
<dbReference type="EMBL" id="JAOCDZ010000045">
    <property type="protein sequence ID" value="MDH0740353.1"/>
    <property type="molecule type" value="Genomic_DNA"/>
</dbReference>
<feature type="chain" id="PRO_5041309581" evidence="1">
    <location>
        <begin position="21"/>
        <end position="218"/>
    </location>
</feature>
<feature type="signal peptide" evidence="1">
    <location>
        <begin position="1"/>
        <end position="20"/>
    </location>
</feature>
<name>A0AA42LVT5_9BURK</name>
<gene>
    <name evidence="2" type="ORF">N5D93_31460</name>
</gene>
<dbReference type="Proteomes" id="UP001161094">
    <property type="component" value="Unassembled WGS sequence"/>
</dbReference>